<accession>A0ABR2L3T1</accession>
<feature type="non-terminal residue" evidence="2">
    <location>
        <position position="244"/>
    </location>
</feature>
<keyword evidence="3" id="KW-1185">Reference proteome</keyword>
<dbReference type="EMBL" id="JAPFFF010000001">
    <property type="protein sequence ID" value="KAK8898014.1"/>
    <property type="molecule type" value="Genomic_DNA"/>
</dbReference>
<gene>
    <name evidence="2" type="ORF">M9Y10_000262</name>
</gene>
<evidence type="ECO:0000313" key="2">
    <source>
        <dbReference type="EMBL" id="KAK8898014.1"/>
    </source>
</evidence>
<organism evidence="2 3">
    <name type="scientific">Tritrichomonas musculus</name>
    <dbReference type="NCBI Taxonomy" id="1915356"/>
    <lineage>
        <taxon>Eukaryota</taxon>
        <taxon>Metamonada</taxon>
        <taxon>Parabasalia</taxon>
        <taxon>Tritrichomonadida</taxon>
        <taxon>Tritrichomonadidae</taxon>
        <taxon>Tritrichomonas</taxon>
    </lineage>
</organism>
<evidence type="ECO:0000313" key="3">
    <source>
        <dbReference type="Proteomes" id="UP001470230"/>
    </source>
</evidence>
<proteinExistence type="predicted"/>
<keyword evidence="1" id="KW-0175">Coiled coil</keyword>
<evidence type="ECO:0000256" key="1">
    <source>
        <dbReference type="SAM" id="Coils"/>
    </source>
</evidence>
<name>A0ABR2L3T1_9EUKA</name>
<feature type="coiled-coil region" evidence="1">
    <location>
        <begin position="2"/>
        <end position="146"/>
    </location>
</feature>
<dbReference type="Proteomes" id="UP001470230">
    <property type="component" value="Unassembled WGS sequence"/>
</dbReference>
<comment type="caution">
    <text evidence="2">The sequence shown here is derived from an EMBL/GenBank/DDBJ whole genome shotgun (WGS) entry which is preliminary data.</text>
</comment>
<protein>
    <submittedName>
        <fullName evidence="2">Uncharacterized protein</fullName>
    </submittedName>
</protein>
<reference evidence="2 3" key="1">
    <citation type="submission" date="2024-04" db="EMBL/GenBank/DDBJ databases">
        <title>Tritrichomonas musculus Genome.</title>
        <authorList>
            <person name="Alves-Ferreira E."/>
            <person name="Grigg M."/>
            <person name="Lorenzi H."/>
            <person name="Galac M."/>
        </authorList>
    </citation>
    <scope>NUCLEOTIDE SEQUENCE [LARGE SCALE GENOMIC DNA]</scope>
    <source>
        <strain evidence="2 3">EAF2021</strain>
    </source>
</reference>
<sequence length="244" mass="29174">MLDQLICQFELMKDEIKEIKQSSTRKFDEQRQLIDEQSSNLQEEIEELRREINQITRNNIPNLNQNINRMKRKMRDHKTQGENIEHNLQDEIRKIKEEIVNLKDDQENKADKIYVTDFENNQQTFQERYDEEKMTIQDDLLKLKEKINKINKFVRLLDTNKTIFGTTCKVTKFLHDEEILGTSDFEDELSEFSHFNVEIEYPSESFEAIYSEVLSLKRSKKTELTISIFVTGSTNKYFKGNKEI</sequence>